<name>A0ABZ1CE51_9BACT</name>
<feature type="domain" description="Cytochrome c" evidence="5">
    <location>
        <begin position="164"/>
        <end position="275"/>
    </location>
</feature>
<dbReference type="EMBL" id="CP139781">
    <property type="protein sequence ID" value="WRQ89513.1"/>
    <property type="molecule type" value="Genomic_DNA"/>
</dbReference>
<evidence type="ECO:0000256" key="1">
    <source>
        <dbReference type="ARBA" id="ARBA00022617"/>
    </source>
</evidence>
<keyword evidence="1 4" id="KW-0349">Heme</keyword>
<reference evidence="6 7" key="1">
    <citation type="submission" date="2021-08" db="EMBL/GenBank/DDBJ databases">
        <authorList>
            <person name="Zhang D."/>
            <person name="Zhang A."/>
            <person name="Wang L."/>
        </authorList>
    </citation>
    <scope>NUCLEOTIDE SEQUENCE [LARGE SCALE GENOMIC DNA]</scope>
    <source>
        <strain evidence="6 7">WL0086</strain>
    </source>
</reference>
<keyword evidence="2 4" id="KW-0479">Metal-binding</keyword>
<dbReference type="Pfam" id="PF13442">
    <property type="entry name" value="Cytochrome_CBB3"/>
    <property type="match status" value="1"/>
</dbReference>
<organism evidence="6 7">
    <name type="scientific">Actomonas aquatica</name>
    <dbReference type="NCBI Taxonomy" id="2866162"/>
    <lineage>
        <taxon>Bacteria</taxon>
        <taxon>Pseudomonadati</taxon>
        <taxon>Verrucomicrobiota</taxon>
        <taxon>Opitutia</taxon>
        <taxon>Opitutales</taxon>
        <taxon>Opitutaceae</taxon>
        <taxon>Actomonas</taxon>
    </lineage>
</organism>
<keyword evidence="3 4" id="KW-0408">Iron</keyword>
<dbReference type="Proteomes" id="UP000738431">
    <property type="component" value="Chromosome"/>
</dbReference>
<feature type="domain" description="Cytochrome c" evidence="5">
    <location>
        <begin position="34"/>
        <end position="138"/>
    </location>
</feature>
<reference evidence="6 7" key="2">
    <citation type="submission" date="2023-12" db="EMBL/GenBank/DDBJ databases">
        <title>Description of an unclassified Opitutus bacterium of Verrucomicrobiota.</title>
        <authorList>
            <person name="Zhang D.-F."/>
        </authorList>
    </citation>
    <scope>NUCLEOTIDE SEQUENCE [LARGE SCALE GENOMIC DNA]</scope>
    <source>
        <strain evidence="6 7">WL0086</strain>
    </source>
</reference>
<accession>A0ABZ1CE51</accession>
<dbReference type="InterPro" id="IPR009056">
    <property type="entry name" value="Cyt_c-like_dom"/>
</dbReference>
<dbReference type="InterPro" id="IPR036909">
    <property type="entry name" value="Cyt_c-like_dom_sf"/>
</dbReference>
<protein>
    <submittedName>
        <fullName evidence="6">C-type cytochrome</fullName>
    </submittedName>
</protein>
<sequence>MKPASAFKIVFIVALVAAAGGGFFYQYERAPESSPVSRGAHLATTAGCFACHGLGAEDPRTNYRLGSNDAWRSRGIDPIWEEGLLEADEVIEWITHGVPERRRERHQQLLLRMPAYGDDGHLSPREINDIAAWSLAEAVRRSHRPARFEPLPDVAAVAALSDDDLIRRGDALARDSGCYQCHGELGQGAVSNLASFKGYIPGFQGDDFLALTADGDREEVRYWIEHGRGRALESGPLGGLASRYLDQQAIPMPAYADIFDDVETEILVSYLLLLNRMGPLDAQGVEALAITLISDSE</sequence>
<dbReference type="PROSITE" id="PS51007">
    <property type="entry name" value="CYTC"/>
    <property type="match status" value="2"/>
</dbReference>
<dbReference type="SUPFAM" id="SSF46626">
    <property type="entry name" value="Cytochrome c"/>
    <property type="match status" value="2"/>
</dbReference>
<proteinExistence type="predicted"/>
<evidence type="ECO:0000256" key="4">
    <source>
        <dbReference type="PROSITE-ProRule" id="PRU00433"/>
    </source>
</evidence>
<keyword evidence="7" id="KW-1185">Reference proteome</keyword>
<dbReference type="Gene3D" id="1.10.760.10">
    <property type="entry name" value="Cytochrome c-like domain"/>
    <property type="match status" value="2"/>
</dbReference>
<evidence type="ECO:0000256" key="3">
    <source>
        <dbReference type="ARBA" id="ARBA00023004"/>
    </source>
</evidence>
<evidence type="ECO:0000313" key="6">
    <source>
        <dbReference type="EMBL" id="WRQ89513.1"/>
    </source>
</evidence>
<dbReference type="RefSeq" id="WP_221029799.1">
    <property type="nucleotide sequence ID" value="NZ_CP139781.1"/>
</dbReference>
<evidence type="ECO:0000259" key="5">
    <source>
        <dbReference type="PROSITE" id="PS51007"/>
    </source>
</evidence>
<gene>
    <name evidence="6" type="ORF">K1X11_008830</name>
</gene>
<evidence type="ECO:0000313" key="7">
    <source>
        <dbReference type="Proteomes" id="UP000738431"/>
    </source>
</evidence>
<evidence type="ECO:0000256" key="2">
    <source>
        <dbReference type="ARBA" id="ARBA00022723"/>
    </source>
</evidence>